<dbReference type="InterPro" id="IPR005225">
    <property type="entry name" value="Small_GTP-bd"/>
</dbReference>
<dbReference type="PANTHER" id="PTHR43261:SF1">
    <property type="entry name" value="RIBOSOME-RELEASING FACTOR 2, MITOCHONDRIAL"/>
    <property type="match status" value="1"/>
</dbReference>
<dbReference type="InterPro" id="IPR020568">
    <property type="entry name" value="Ribosomal_Su5_D2-typ_SF"/>
</dbReference>
<protein>
    <submittedName>
        <fullName evidence="6">NYN domain-containing protein</fullName>
    </submittedName>
</protein>
<dbReference type="EMBL" id="JACOPE010000001">
    <property type="protein sequence ID" value="MBC5683399.1"/>
    <property type="molecule type" value="Genomic_DNA"/>
</dbReference>
<dbReference type="Gene3D" id="3.30.70.870">
    <property type="entry name" value="Elongation Factor G (Translational Gtpase), domain 3"/>
    <property type="match status" value="1"/>
</dbReference>
<dbReference type="InterPro" id="IPR027417">
    <property type="entry name" value="P-loop_NTPase"/>
</dbReference>
<sequence length="908" mass="103677">MDKKLVIGILAHVDAGKTTLSESMLYQSGSIRKLGRVDKGDAFLDTYQLERERGITIFSKQAQLSIGDLNITLLDTPGHVDFSAEMERTLQVLDYAILVINGADGIQGHTETLWRLLERYQIPVFLFINKMDQAGTDKDKLIKELKKRLNENCVDFSSSDIDGFNESIAICNEYVLEDFLEKGTIETEQISQMIKRRELFPCYFGSALKIIGVDEFMQGIVEYSESVKLSDTSTQQFGAKVYKISRDEQGNRLTYIKVTSGNIKVKDLLTGQNKQKDDRWEEKINQIRIYSGAKYETVNQADKGTICAITGLTQTYPGEGLGIEKDSDIPILEPVLTYQILLPEDCEVHSMLEKLRQLEEEEPLLHIIWNEKLGEIYAQLMGEVQIEVLKNLIWERFHVRVEFGVGNIVYKETIRQSVEGVGHFEPLRHYAEVHLLLEPAESGSGLHFFTNCSQDELDLNWQRLILTHLEEKEHCGVLTGSAITDMHITLIAGRAHQKHTEGGDFRQATYRAVRQGLKKAESILLEPYYSYRLEVPADMVGRAMTDIQRMNGSFDTPLQDGESAILTGSAPVVTMRDYQTEVISYTKGRGRLSCTLEGYKPCHNQEEVVKEVEYDSERDLDNPTGSVFCAHGAGFVVKWDEVENYMHLQSTLESKESLDEELIFPTAAARRASTYLEMTEEDRKELDAMVEASRRKREAARKSYAYRKDFSNEKIAVNSSTKSYSNKKKQKEYLLVDGYNIIFAWEELNELAQVNMDAARGCLQDVLCNYQGIKKCELILVFDAYKVEGFSGEIQKYHNIHVVYTKEAETADQYIEKVAHEIGRKYLVTVATSDGTEQVIIRGQGCHLLSAKELKEEVEFANKELRQYYSEDTSLERNYLFQYLDKDTARQMEEVRLGINISEQKKKK</sequence>
<keyword evidence="7" id="KW-1185">Reference proteome</keyword>
<dbReference type="SMART" id="SM00838">
    <property type="entry name" value="EFG_C"/>
    <property type="match status" value="1"/>
</dbReference>
<dbReference type="SUPFAM" id="SSF54980">
    <property type="entry name" value="EF-G C-terminal domain-like"/>
    <property type="match status" value="2"/>
</dbReference>
<proteinExistence type="predicted"/>
<gene>
    <name evidence="6" type="ORF">H8S40_07430</name>
</gene>
<dbReference type="InterPro" id="IPR000795">
    <property type="entry name" value="T_Tr_GTP-bd_dom"/>
</dbReference>
<dbReference type="CDD" id="cd10912">
    <property type="entry name" value="PIN_YacP-like"/>
    <property type="match status" value="1"/>
</dbReference>
<evidence type="ECO:0000259" key="5">
    <source>
        <dbReference type="PROSITE" id="PS51722"/>
    </source>
</evidence>
<dbReference type="Proteomes" id="UP000631576">
    <property type="component" value="Unassembled WGS sequence"/>
</dbReference>
<dbReference type="InterPro" id="IPR035650">
    <property type="entry name" value="Tet_C"/>
</dbReference>
<dbReference type="SMART" id="SM00889">
    <property type="entry name" value="EFG_IV"/>
    <property type="match status" value="1"/>
</dbReference>
<dbReference type="PANTHER" id="PTHR43261">
    <property type="entry name" value="TRANSLATION ELONGATION FACTOR G-RELATED"/>
    <property type="match status" value="1"/>
</dbReference>
<dbReference type="Pfam" id="PF03764">
    <property type="entry name" value="EFG_IV"/>
    <property type="match status" value="1"/>
</dbReference>
<dbReference type="SUPFAM" id="SSF50447">
    <property type="entry name" value="Translation proteins"/>
    <property type="match status" value="1"/>
</dbReference>
<evidence type="ECO:0000256" key="2">
    <source>
        <dbReference type="ARBA" id="ARBA00022917"/>
    </source>
</evidence>
<keyword evidence="4" id="KW-0046">Antibiotic resistance</keyword>
<dbReference type="InterPro" id="IPR031157">
    <property type="entry name" value="G_TR_CS"/>
</dbReference>
<dbReference type="PRINTS" id="PR00315">
    <property type="entry name" value="ELONGATNFCT"/>
</dbReference>
<dbReference type="RefSeq" id="WP_186864951.1">
    <property type="nucleotide sequence ID" value="NZ_JACOPE010000001.1"/>
</dbReference>
<dbReference type="InterPro" id="IPR035647">
    <property type="entry name" value="EFG_III/V"/>
</dbReference>
<dbReference type="SUPFAM" id="SSF54211">
    <property type="entry name" value="Ribosomal protein S5 domain 2-like"/>
    <property type="match status" value="1"/>
</dbReference>
<reference evidence="6 7" key="1">
    <citation type="submission" date="2020-08" db="EMBL/GenBank/DDBJ databases">
        <title>Genome public.</title>
        <authorList>
            <person name="Liu C."/>
            <person name="Sun Q."/>
        </authorList>
    </citation>
    <scope>NUCLEOTIDE SEQUENCE [LARGE SCALE GENOMIC DNA]</scope>
    <source>
        <strain evidence="6 7">NSJ-13</strain>
    </source>
</reference>
<dbReference type="InterPro" id="IPR000640">
    <property type="entry name" value="EFG_V-like"/>
</dbReference>
<keyword evidence="2" id="KW-0648">Protein biosynthesis</keyword>
<dbReference type="PRINTS" id="PR01037">
    <property type="entry name" value="TCRTETOQM"/>
</dbReference>
<dbReference type="CDD" id="cd03711">
    <property type="entry name" value="Tet_C"/>
    <property type="match status" value="1"/>
</dbReference>
<keyword evidence="1" id="KW-0547">Nucleotide-binding</keyword>
<accession>A0ABR7G7K9</accession>
<evidence type="ECO:0000256" key="1">
    <source>
        <dbReference type="ARBA" id="ARBA00022741"/>
    </source>
</evidence>
<name>A0ABR7G7K9_9FIRM</name>
<dbReference type="PROSITE" id="PS00301">
    <property type="entry name" value="G_TR_1"/>
    <property type="match status" value="1"/>
</dbReference>
<evidence type="ECO:0000313" key="7">
    <source>
        <dbReference type="Proteomes" id="UP000631576"/>
    </source>
</evidence>
<feature type="domain" description="Tr-type G" evidence="5">
    <location>
        <begin position="2"/>
        <end position="228"/>
    </location>
</feature>
<dbReference type="Gene3D" id="3.40.50.300">
    <property type="entry name" value="P-loop containing nucleotide triphosphate hydrolases"/>
    <property type="match status" value="1"/>
</dbReference>
<dbReference type="PROSITE" id="PS51722">
    <property type="entry name" value="G_TR_2"/>
    <property type="match status" value="1"/>
</dbReference>
<dbReference type="Pfam" id="PF00009">
    <property type="entry name" value="GTP_EFTU"/>
    <property type="match status" value="1"/>
</dbReference>
<dbReference type="Pfam" id="PF05991">
    <property type="entry name" value="NYN_YacP"/>
    <property type="match status" value="1"/>
</dbReference>
<dbReference type="CDD" id="cd04168">
    <property type="entry name" value="TetM_like"/>
    <property type="match status" value="1"/>
</dbReference>
<evidence type="ECO:0000256" key="3">
    <source>
        <dbReference type="ARBA" id="ARBA00023134"/>
    </source>
</evidence>
<evidence type="ECO:0000256" key="4">
    <source>
        <dbReference type="ARBA" id="ARBA00023251"/>
    </source>
</evidence>
<keyword evidence="3" id="KW-0342">GTP-binding</keyword>
<dbReference type="InterPro" id="IPR005517">
    <property type="entry name" value="Transl_elong_EFG/EF2_IV"/>
</dbReference>
<dbReference type="SUPFAM" id="SSF52540">
    <property type="entry name" value="P-loop containing nucleoside triphosphate hydrolases"/>
    <property type="match status" value="1"/>
</dbReference>
<dbReference type="InterPro" id="IPR010298">
    <property type="entry name" value="YacP-like"/>
</dbReference>
<comment type="caution">
    <text evidence="6">The sequence shown here is derived from an EMBL/GenBank/DDBJ whole genome shotgun (WGS) entry which is preliminary data.</text>
</comment>
<dbReference type="Pfam" id="PF00679">
    <property type="entry name" value="EFG_C"/>
    <property type="match status" value="1"/>
</dbReference>
<dbReference type="InterPro" id="IPR009000">
    <property type="entry name" value="Transl_B-barrel_sf"/>
</dbReference>
<organism evidence="6 7">
    <name type="scientific">Ruminococcus hominis</name>
    <dbReference type="NCBI Taxonomy" id="2763065"/>
    <lineage>
        <taxon>Bacteria</taxon>
        <taxon>Bacillati</taxon>
        <taxon>Bacillota</taxon>
        <taxon>Clostridia</taxon>
        <taxon>Eubacteriales</taxon>
        <taxon>Oscillospiraceae</taxon>
        <taxon>Ruminococcus</taxon>
    </lineage>
</organism>
<dbReference type="InterPro" id="IPR014721">
    <property type="entry name" value="Ribsml_uS5_D2-typ_fold_subgr"/>
</dbReference>
<dbReference type="Gene3D" id="3.30.230.10">
    <property type="match status" value="1"/>
</dbReference>
<evidence type="ECO:0000313" key="6">
    <source>
        <dbReference type="EMBL" id="MBC5683399.1"/>
    </source>
</evidence>
<dbReference type="Gene3D" id="3.30.70.240">
    <property type="match status" value="1"/>
</dbReference>
<dbReference type="Gene3D" id="2.40.30.10">
    <property type="entry name" value="Translation factors"/>
    <property type="match status" value="1"/>
</dbReference>
<dbReference type="NCBIfam" id="TIGR00231">
    <property type="entry name" value="small_GTP"/>
    <property type="match status" value="1"/>
</dbReference>